<dbReference type="GO" id="GO:0006635">
    <property type="term" value="P:fatty acid beta-oxidation"/>
    <property type="evidence" value="ECO:0007669"/>
    <property type="project" value="TreeGrafter"/>
</dbReference>
<dbReference type="InterPro" id="IPR029045">
    <property type="entry name" value="ClpP/crotonase-like_dom_sf"/>
</dbReference>
<dbReference type="Proteomes" id="UP000230750">
    <property type="component" value="Unassembled WGS sequence"/>
</dbReference>
<dbReference type="AlphaFoldDB" id="A0A2G8LA01"/>
<comment type="caution">
    <text evidence="1">The sequence shown here is derived from an EMBL/GenBank/DDBJ whole genome shotgun (WGS) entry which is preliminary data.</text>
</comment>
<dbReference type="EMBL" id="MRZV01000154">
    <property type="protein sequence ID" value="PIK57071.1"/>
    <property type="molecule type" value="Genomic_DNA"/>
</dbReference>
<dbReference type="STRING" id="307972.A0A2G8LA01"/>
<evidence type="ECO:0000313" key="1">
    <source>
        <dbReference type="EMBL" id="PIK57071.1"/>
    </source>
</evidence>
<name>A0A2G8LA01_STIJA</name>
<sequence>MHKGVTGIFSSGLDMLSLRQKPSNEIYKFWSLYQETWVRLYASSLITVAAINGSATAPGCALATACDSRVMAEGDHVIGHDETRTGWLVPNWVKFGMVNLIGFKETERSFQKGTIFSPEDAQKIGLVDMVVPKDDLMTSVRIRLKESASMEDDLRISTKNMMRRETTENLNLRKQEDVTNMTVYSLLEHVQESIVDTNAQYLGWKPVPWPSG</sequence>
<keyword evidence="2" id="KW-1185">Reference proteome</keyword>
<dbReference type="Pfam" id="PF00378">
    <property type="entry name" value="ECH_1"/>
    <property type="match status" value="1"/>
</dbReference>
<dbReference type="GO" id="GO:0005739">
    <property type="term" value="C:mitochondrion"/>
    <property type="evidence" value="ECO:0007669"/>
    <property type="project" value="TreeGrafter"/>
</dbReference>
<evidence type="ECO:0000313" key="2">
    <source>
        <dbReference type="Proteomes" id="UP000230750"/>
    </source>
</evidence>
<protein>
    <submittedName>
        <fullName evidence="1">Putative enoyl-CoA delta isomerase 1, mitochondrial-like</fullName>
    </submittedName>
</protein>
<dbReference type="PANTHER" id="PTHR11941">
    <property type="entry name" value="ENOYL-COA HYDRATASE-RELATED"/>
    <property type="match status" value="1"/>
</dbReference>
<dbReference type="GO" id="GO:0016853">
    <property type="term" value="F:isomerase activity"/>
    <property type="evidence" value="ECO:0007669"/>
    <property type="project" value="UniProtKB-KW"/>
</dbReference>
<keyword evidence="1" id="KW-0413">Isomerase</keyword>
<dbReference type="Gene3D" id="6.10.250.170">
    <property type="match status" value="1"/>
</dbReference>
<dbReference type="Gene3D" id="3.90.226.10">
    <property type="entry name" value="2-enoyl-CoA Hydratase, Chain A, domain 1"/>
    <property type="match status" value="1"/>
</dbReference>
<dbReference type="CDD" id="cd06558">
    <property type="entry name" value="crotonase-like"/>
    <property type="match status" value="1"/>
</dbReference>
<proteinExistence type="predicted"/>
<dbReference type="InterPro" id="IPR001753">
    <property type="entry name" value="Enoyl-CoA_hydra/iso"/>
</dbReference>
<accession>A0A2G8LA01</accession>
<dbReference type="OrthoDB" id="1696280at2759"/>
<gene>
    <name evidence="1" type="ORF">BSL78_06011</name>
</gene>
<organism evidence="1 2">
    <name type="scientific">Stichopus japonicus</name>
    <name type="common">Sea cucumber</name>
    <dbReference type="NCBI Taxonomy" id="307972"/>
    <lineage>
        <taxon>Eukaryota</taxon>
        <taxon>Metazoa</taxon>
        <taxon>Echinodermata</taxon>
        <taxon>Eleutherozoa</taxon>
        <taxon>Echinozoa</taxon>
        <taxon>Holothuroidea</taxon>
        <taxon>Aspidochirotacea</taxon>
        <taxon>Aspidochirotida</taxon>
        <taxon>Stichopodidae</taxon>
        <taxon>Apostichopus</taxon>
    </lineage>
</organism>
<dbReference type="SUPFAM" id="SSF52096">
    <property type="entry name" value="ClpP/crotonase"/>
    <property type="match status" value="1"/>
</dbReference>
<dbReference type="PANTHER" id="PTHR11941:SF45">
    <property type="entry name" value="ENOYL-COA DELTA ISOMERASE 1, MITOCHONDRIAL"/>
    <property type="match status" value="1"/>
</dbReference>
<reference evidence="1 2" key="1">
    <citation type="journal article" date="2017" name="PLoS Biol.">
        <title>The sea cucumber genome provides insights into morphological evolution and visceral regeneration.</title>
        <authorList>
            <person name="Zhang X."/>
            <person name="Sun L."/>
            <person name="Yuan J."/>
            <person name="Sun Y."/>
            <person name="Gao Y."/>
            <person name="Zhang L."/>
            <person name="Li S."/>
            <person name="Dai H."/>
            <person name="Hamel J.F."/>
            <person name="Liu C."/>
            <person name="Yu Y."/>
            <person name="Liu S."/>
            <person name="Lin W."/>
            <person name="Guo K."/>
            <person name="Jin S."/>
            <person name="Xu P."/>
            <person name="Storey K.B."/>
            <person name="Huan P."/>
            <person name="Zhang T."/>
            <person name="Zhou Y."/>
            <person name="Zhang J."/>
            <person name="Lin C."/>
            <person name="Li X."/>
            <person name="Xing L."/>
            <person name="Huo D."/>
            <person name="Sun M."/>
            <person name="Wang L."/>
            <person name="Mercier A."/>
            <person name="Li F."/>
            <person name="Yang H."/>
            <person name="Xiang J."/>
        </authorList>
    </citation>
    <scope>NUCLEOTIDE SEQUENCE [LARGE SCALE GENOMIC DNA]</scope>
    <source>
        <strain evidence="1">Shaxun</strain>
        <tissue evidence="1">Muscle</tissue>
    </source>
</reference>